<feature type="domain" description="PIR2-like helical" evidence="2">
    <location>
        <begin position="166"/>
        <end position="283"/>
    </location>
</feature>
<feature type="region of interest" description="Disordered" evidence="1">
    <location>
        <begin position="26"/>
        <end position="47"/>
    </location>
</feature>
<dbReference type="PANTHER" id="PTHR46405:SF3">
    <property type="entry name" value="RING_U-BOX SUPERFAMILY PROTEIN"/>
    <property type="match status" value="1"/>
</dbReference>
<dbReference type="InterPro" id="IPR046934">
    <property type="entry name" value="PIR2-like"/>
</dbReference>
<feature type="compositionally biased region" description="Basic and acidic residues" evidence="1">
    <location>
        <begin position="114"/>
        <end position="123"/>
    </location>
</feature>
<dbReference type="PANTHER" id="PTHR46405">
    <property type="entry name" value="OS05G0141500 PROTEIN"/>
    <property type="match status" value="1"/>
</dbReference>
<keyword evidence="4" id="KW-1185">Reference proteome</keyword>
<organism evidence="3 4">
    <name type="scientific">Riccia fluitans</name>
    <dbReference type="NCBI Taxonomy" id="41844"/>
    <lineage>
        <taxon>Eukaryota</taxon>
        <taxon>Viridiplantae</taxon>
        <taxon>Streptophyta</taxon>
        <taxon>Embryophyta</taxon>
        <taxon>Marchantiophyta</taxon>
        <taxon>Marchantiopsida</taxon>
        <taxon>Marchantiidae</taxon>
        <taxon>Marchantiales</taxon>
        <taxon>Ricciaceae</taxon>
        <taxon>Riccia</taxon>
    </lineage>
</organism>
<protein>
    <recommendedName>
        <fullName evidence="2">PIR2-like helical domain-containing protein</fullName>
    </recommendedName>
</protein>
<feature type="region of interest" description="Disordered" evidence="1">
    <location>
        <begin position="641"/>
        <end position="683"/>
    </location>
</feature>
<feature type="compositionally biased region" description="Low complexity" evidence="1">
    <location>
        <begin position="532"/>
        <end position="543"/>
    </location>
</feature>
<dbReference type="Proteomes" id="UP001605036">
    <property type="component" value="Unassembled WGS sequence"/>
</dbReference>
<dbReference type="EMBL" id="JBHFFA010000002">
    <property type="protein sequence ID" value="KAL2643057.1"/>
    <property type="molecule type" value="Genomic_DNA"/>
</dbReference>
<dbReference type="InterPro" id="IPR046527">
    <property type="entry name" value="PIR2-like_helical"/>
</dbReference>
<sequence length="968" mass="106309">MRNFAVEMASAPREKVKCSRNKRKFRQDPPVQNLQGSNNEETTLTVSATITDARSTVAGNWDCRSAEATDNKLKSSASEAVAAEITSGKAFHPEPLKLMRLFATRKGSQGAAGDEDKSHHHIENSAADSDEEEEEEDEEDDEDEEEEYDELDDWTEGELEELLLKSLDSLYKEALGKIQSRGYKPDEALRAVLRQGRCYGGKDAVSSIVDNALVYLGSTANNKKCPEPDEVNSNSSSFSDLKELERSGLKEMVHLLRDFKPALSRGEAMWYLLMYDMNVGLACVTDDDAASSPLQKNLKEPVKLSASLTESTKSSAALNVEVSQCGLVKTSKVKLPKGGSITQISVESISTTKGGGSSTLTTSSSSVPCLALPSSAKGSPPVISLKVHSISTSKPSHANSEVSQSSNQRLGIAANGGKERKQPAEIEKKQQQQQQQQGSSGVGDSAGTGSDRLNSTSRSDESYTAAEGGGKGHFQPNDPSLKVDTVDKKVTREPAGVRKAEESELPAEDEGHCHQKPPDAPAKVPRPDSGKSSDNGSSKDAASTSGKLGSTKEAQKTSDAAGSASSGNVESTIQGQSGKEGAPTRASEKASIDDNTLLNLQQRVKELELQVARSTEWAKERVMQAARKLIKDQQELKALRQERDEANKLKKDKQVSDDSASKKQTDLETALRKASGQADRANATVRRLEAENAELRAEMEAAKLSAAESAASCEEIAKRERKYNKRAQSWEKQKAKLQEELSDERKKYASLQQQLLVVKERLQQAEVRWRQEEKAREEATIRADNERRAREQAEGAAKRREESMRRKAESNYQRHRDDIQRLECEIAQLRTTAEAAQLATSRWGPGVAFTPHMLELSNMQILKDTNLRLRRELLELQEMTEGLARRDVRRDRECVMCMSEEILAELSQTRKGLAEKLVDSGVGVAVNSKSRVLQYATGSGGKDNYDFTEEFVSRERALNARQVTILKD</sequence>
<evidence type="ECO:0000259" key="2">
    <source>
        <dbReference type="Pfam" id="PF20235"/>
    </source>
</evidence>
<feature type="compositionally biased region" description="Polar residues" evidence="1">
    <location>
        <begin position="447"/>
        <end position="457"/>
    </location>
</feature>
<name>A0ABD1Z8M4_9MARC</name>
<feature type="region of interest" description="Disordered" evidence="1">
    <location>
        <begin position="389"/>
        <end position="408"/>
    </location>
</feature>
<feature type="compositionally biased region" description="Polar residues" evidence="1">
    <location>
        <begin position="30"/>
        <end position="47"/>
    </location>
</feature>
<feature type="region of interest" description="Disordered" evidence="1">
    <location>
        <begin position="106"/>
        <end position="155"/>
    </location>
</feature>
<reference evidence="3 4" key="1">
    <citation type="submission" date="2024-09" db="EMBL/GenBank/DDBJ databases">
        <title>Chromosome-scale assembly of Riccia fluitans.</title>
        <authorList>
            <person name="Paukszto L."/>
            <person name="Sawicki J."/>
            <person name="Karawczyk K."/>
            <person name="Piernik-Szablinska J."/>
            <person name="Szczecinska M."/>
            <person name="Mazdziarz M."/>
        </authorList>
    </citation>
    <scope>NUCLEOTIDE SEQUENCE [LARGE SCALE GENOMIC DNA]</scope>
    <source>
        <strain evidence="3">Rf_01</strain>
        <tissue evidence="3">Aerial parts of the thallus</tissue>
    </source>
</reference>
<feature type="compositionally biased region" description="Basic and acidic residues" evidence="1">
    <location>
        <begin position="641"/>
        <end position="671"/>
    </location>
</feature>
<feature type="compositionally biased region" description="Polar residues" evidence="1">
    <location>
        <begin position="557"/>
        <end position="577"/>
    </location>
</feature>
<gene>
    <name evidence="3" type="ORF">R1flu_010644</name>
</gene>
<feature type="compositionally biased region" description="Acidic residues" evidence="1">
    <location>
        <begin position="128"/>
        <end position="155"/>
    </location>
</feature>
<comment type="caution">
    <text evidence="3">The sequence shown here is derived from an EMBL/GenBank/DDBJ whole genome shotgun (WGS) entry which is preliminary data.</text>
</comment>
<dbReference type="AlphaFoldDB" id="A0ABD1Z8M4"/>
<proteinExistence type="predicted"/>
<dbReference type="Pfam" id="PF20235">
    <property type="entry name" value="PIR2-like_helical"/>
    <property type="match status" value="1"/>
</dbReference>
<accession>A0ABD1Z8M4</accession>
<feature type="region of interest" description="Disordered" evidence="1">
    <location>
        <begin position="415"/>
        <end position="596"/>
    </location>
</feature>
<evidence type="ECO:0000313" key="3">
    <source>
        <dbReference type="EMBL" id="KAL2643057.1"/>
    </source>
</evidence>
<feature type="compositionally biased region" description="Basic and acidic residues" evidence="1">
    <location>
        <begin position="484"/>
        <end position="502"/>
    </location>
</feature>
<evidence type="ECO:0000313" key="4">
    <source>
        <dbReference type="Proteomes" id="UP001605036"/>
    </source>
</evidence>
<feature type="region of interest" description="Disordered" evidence="1">
    <location>
        <begin position="776"/>
        <end position="814"/>
    </location>
</feature>
<evidence type="ECO:0000256" key="1">
    <source>
        <dbReference type="SAM" id="MobiDB-lite"/>
    </source>
</evidence>
<feature type="compositionally biased region" description="Basic and acidic residues" evidence="1">
    <location>
        <begin position="417"/>
        <end position="430"/>
    </location>
</feature>